<dbReference type="InterPro" id="IPR001506">
    <property type="entry name" value="Peptidase_M12A"/>
</dbReference>
<evidence type="ECO:0000313" key="4">
    <source>
        <dbReference type="WBParaSite" id="PEQ_0000797101-mRNA-1"/>
    </source>
</evidence>
<comment type="caution">
    <text evidence="1">Lacks conserved residue(s) required for the propagation of feature annotation.</text>
</comment>
<keyword evidence="3" id="KW-1185">Reference proteome</keyword>
<evidence type="ECO:0000313" key="3">
    <source>
        <dbReference type="Proteomes" id="UP000887564"/>
    </source>
</evidence>
<dbReference type="AlphaFoldDB" id="A0A914RNU2"/>
<organism evidence="3 4">
    <name type="scientific">Parascaris equorum</name>
    <name type="common">Equine roundworm</name>
    <dbReference type="NCBI Taxonomy" id="6256"/>
    <lineage>
        <taxon>Eukaryota</taxon>
        <taxon>Metazoa</taxon>
        <taxon>Ecdysozoa</taxon>
        <taxon>Nematoda</taxon>
        <taxon>Chromadorea</taxon>
        <taxon>Rhabditida</taxon>
        <taxon>Spirurina</taxon>
        <taxon>Ascaridomorpha</taxon>
        <taxon>Ascaridoidea</taxon>
        <taxon>Ascarididae</taxon>
        <taxon>Parascaris</taxon>
    </lineage>
</organism>
<reference evidence="4" key="1">
    <citation type="submission" date="2022-11" db="UniProtKB">
        <authorList>
            <consortium name="WormBaseParasite"/>
        </authorList>
    </citation>
    <scope>IDENTIFICATION</scope>
</reference>
<dbReference type="PANTHER" id="PTHR10127">
    <property type="entry name" value="DISCOIDIN, CUB, EGF, LAMININ , AND ZINC METALLOPROTEASE DOMAIN CONTAINING"/>
    <property type="match status" value="1"/>
</dbReference>
<dbReference type="Proteomes" id="UP000887564">
    <property type="component" value="Unplaced"/>
</dbReference>
<accession>A0A914RNU2</accession>
<dbReference type="WBParaSite" id="PEQ_0000797101-mRNA-1">
    <property type="protein sequence ID" value="PEQ_0000797101-mRNA-1"/>
    <property type="gene ID" value="PEQ_0000797101"/>
</dbReference>
<name>A0A914RNU2_PAREQ</name>
<dbReference type="SUPFAM" id="SSF55486">
    <property type="entry name" value="Metalloproteases ('zincins'), catalytic domain"/>
    <property type="match status" value="1"/>
</dbReference>
<dbReference type="Gene3D" id="3.40.390.10">
    <property type="entry name" value="Collagenase (Catalytic Domain)"/>
    <property type="match status" value="1"/>
</dbReference>
<feature type="domain" description="Peptidase M12A" evidence="2">
    <location>
        <begin position="44"/>
        <end position="144"/>
    </location>
</feature>
<dbReference type="PROSITE" id="PS51864">
    <property type="entry name" value="ASTACIN"/>
    <property type="match status" value="1"/>
</dbReference>
<evidence type="ECO:0000259" key="2">
    <source>
        <dbReference type="PROSITE" id="PS51864"/>
    </source>
</evidence>
<proteinExistence type="predicted"/>
<dbReference type="GO" id="GO:0006508">
    <property type="term" value="P:proteolysis"/>
    <property type="evidence" value="ECO:0007669"/>
    <property type="project" value="InterPro"/>
</dbReference>
<protein>
    <submittedName>
        <fullName evidence="4">Peptidase M12A domain-containing protein</fullName>
    </submittedName>
</protein>
<evidence type="ECO:0000256" key="1">
    <source>
        <dbReference type="PROSITE-ProRule" id="PRU01211"/>
    </source>
</evidence>
<sequence>MTACHNTLQETEQRSYYVKLESGGLMQLFMTANLLKLDVLDYGRADRDDYVTILWENIQDGLSVASQPDQFAKYSLRIIDHLGAQYDYSSIMHYSATAFSKNGRNTIEPKQAKQLHLCPHKNLFISTAADESKPYNKQSCISHP</sequence>
<dbReference type="PANTHER" id="PTHR10127:SF890">
    <property type="entry name" value="ZINC METALLOPROTEINASE NAS-13"/>
    <property type="match status" value="1"/>
</dbReference>
<dbReference type="InterPro" id="IPR024079">
    <property type="entry name" value="MetalloPept_cat_dom_sf"/>
</dbReference>
<dbReference type="Pfam" id="PF01400">
    <property type="entry name" value="Astacin"/>
    <property type="match status" value="1"/>
</dbReference>
<dbReference type="GO" id="GO:0004222">
    <property type="term" value="F:metalloendopeptidase activity"/>
    <property type="evidence" value="ECO:0007669"/>
    <property type="project" value="InterPro"/>
</dbReference>